<reference evidence="3" key="2">
    <citation type="journal article" date="2018" name="BMC Genomics">
        <title>Genomic insights into host adaptation between the wheat stripe rust pathogen (Puccinia striiformis f. sp. tritici) and the barley stripe rust pathogen (Puccinia striiformis f. sp. hordei).</title>
        <authorList>
            <person name="Xia C."/>
            <person name="Wang M."/>
            <person name="Yin C."/>
            <person name="Cornejo O.E."/>
            <person name="Hulbert S.H."/>
            <person name="Chen X."/>
        </authorList>
    </citation>
    <scope>NUCLEOTIDE SEQUENCE [LARGE SCALE GENOMIC DNA]</scope>
    <source>
        <strain evidence="3">93TX-2</strain>
    </source>
</reference>
<name>A0A2S4WA82_9BASI</name>
<feature type="region of interest" description="Disordered" evidence="1">
    <location>
        <begin position="310"/>
        <end position="350"/>
    </location>
</feature>
<gene>
    <name evidence="2" type="ORF">PSHT_05489</name>
</gene>
<organism evidence="2 3">
    <name type="scientific">Puccinia striiformis</name>
    <dbReference type="NCBI Taxonomy" id="27350"/>
    <lineage>
        <taxon>Eukaryota</taxon>
        <taxon>Fungi</taxon>
        <taxon>Dikarya</taxon>
        <taxon>Basidiomycota</taxon>
        <taxon>Pucciniomycotina</taxon>
        <taxon>Pucciniomycetes</taxon>
        <taxon>Pucciniales</taxon>
        <taxon>Pucciniaceae</taxon>
        <taxon>Puccinia</taxon>
    </lineage>
</organism>
<feature type="compositionally biased region" description="Polar residues" evidence="1">
    <location>
        <begin position="431"/>
        <end position="441"/>
    </location>
</feature>
<dbReference type="VEuPathDB" id="FungiDB:PSTT_15584"/>
<feature type="region of interest" description="Disordered" evidence="1">
    <location>
        <begin position="225"/>
        <end position="245"/>
    </location>
</feature>
<dbReference type="Proteomes" id="UP000238274">
    <property type="component" value="Unassembled WGS sequence"/>
</dbReference>
<evidence type="ECO:0000313" key="2">
    <source>
        <dbReference type="EMBL" id="POW18685.1"/>
    </source>
</evidence>
<sequence length="441" mass="48432">MLWLENALQEESLAQERSFNLSQSEPNHTSSQPAPNQQISREESFVETTTKENSIEFYQEPSSLSHNSDSDLSILTPVGLVCPGKQGKKSARKSKKRINKIEDKADDTEKNFALEYVLHLPAEVKEKNKTTCGSHKRRFPGPVAAPEKFVKFESKTGKLLFKWNLNNQSLTALKEEVFLVVGTADQLTLAAHAEEKEDEMVLEWYGGIPHHGDITATLRRREEQKKQSGLSGLIEAHSATEERSPTNGAVWSHKFLTNFALLKMTHQPNKSLSKPHELNVYINPKEINQYLPLNNDMLHLWARAMTANPGQGSAQEIKSSETAQASSNNTHIPAQRLPANTSTPTSQNTPGTVSDLVNTPIAGMNFGQLLSLVASANNSGLLNPIPQGFAAQLTPYPMAAHLGQHLNLPATPALNATPQKSLGEVPLSPAPSDTTSIEDYL</sequence>
<dbReference type="EMBL" id="PKSM01000061">
    <property type="protein sequence ID" value="POW18685.1"/>
    <property type="molecule type" value="Genomic_DNA"/>
</dbReference>
<reference evidence="3" key="3">
    <citation type="journal article" date="2018" name="Mol. Plant Microbe Interact.">
        <title>Genome sequence resources for the wheat stripe rust pathogen (Puccinia striiformis f. sp. tritici) and the barley stripe rust pathogen (Puccinia striiformis f. sp. hordei).</title>
        <authorList>
            <person name="Xia C."/>
            <person name="Wang M."/>
            <person name="Yin C."/>
            <person name="Cornejo O.E."/>
            <person name="Hulbert S.H."/>
            <person name="Chen X."/>
        </authorList>
    </citation>
    <scope>NUCLEOTIDE SEQUENCE [LARGE SCALE GENOMIC DNA]</scope>
    <source>
        <strain evidence="3">93TX-2</strain>
    </source>
</reference>
<feature type="region of interest" description="Disordered" evidence="1">
    <location>
        <begin position="411"/>
        <end position="441"/>
    </location>
</feature>
<feature type="region of interest" description="Disordered" evidence="1">
    <location>
        <begin position="17"/>
        <end position="46"/>
    </location>
</feature>
<feature type="compositionally biased region" description="Polar residues" evidence="1">
    <location>
        <begin position="17"/>
        <end position="39"/>
    </location>
</feature>
<proteinExistence type="predicted"/>
<keyword evidence="3" id="KW-1185">Reference proteome</keyword>
<reference evidence="2 3" key="1">
    <citation type="submission" date="2017-12" db="EMBL/GenBank/DDBJ databases">
        <title>Gene loss provides genomic basis for host adaptation in cereal stripe rust fungi.</title>
        <authorList>
            <person name="Xia C."/>
        </authorList>
    </citation>
    <scope>NUCLEOTIDE SEQUENCE [LARGE SCALE GENOMIC DNA]</scope>
    <source>
        <strain evidence="2 3">93TX-2</strain>
    </source>
</reference>
<dbReference type="AlphaFoldDB" id="A0A2S4WA82"/>
<protein>
    <submittedName>
        <fullName evidence="2">Uncharacterized protein</fullName>
    </submittedName>
</protein>
<comment type="caution">
    <text evidence="2">The sequence shown here is derived from an EMBL/GenBank/DDBJ whole genome shotgun (WGS) entry which is preliminary data.</text>
</comment>
<accession>A0A2S4WA82</accession>
<dbReference type="VEuPathDB" id="FungiDB:PSTT_15583"/>
<dbReference type="VEuPathDB" id="FungiDB:PSHT_05489"/>
<evidence type="ECO:0000313" key="3">
    <source>
        <dbReference type="Proteomes" id="UP000238274"/>
    </source>
</evidence>
<evidence type="ECO:0000256" key="1">
    <source>
        <dbReference type="SAM" id="MobiDB-lite"/>
    </source>
</evidence>